<dbReference type="EMBL" id="SYVO01000080">
    <property type="protein sequence ID" value="TKG04570.1"/>
    <property type="molecule type" value="Genomic_DNA"/>
</dbReference>
<gene>
    <name evidence="1" type="ORF">BCV30_15510</name>
    <name evidence="2" type="ORF">FCV91_19770</name>
</gene>
<evidence type="ECO:0000313" key="4">
    <source>
        <dbReference type="Proteomes" id="UP000305840"/>
    </source>
</evidence>
<sequence>MLSFALSPPVPYMRIEEYSRYSGVSLSTLRKDMENNKLIIRPKAAKNEIPMVNVIAMMEIASREALEKLG</sequence>
<reference evidence="1" key="2">
    <citation type="submission" date="2016-07" db="EMBL/GenBank/DDBJ databases">
        <authorList>
            <person name="Wan K."/>
            <person name="Booth B."/>
            <person name="Spirohn K."/>
            <person name="Hao T."/>
            <person name="Hu Y."/>
            <person name="Calderwood M."/>
            <person name="Hill D."/>
            <person name="Mohr S."/>
            <person name="Vidal M."/>
            <person name="Celniker S."/>
            <person name="Perrimon N."/>
        </authorList>
    </citation>
    <scope>NUCLEOTIDE SEQUENCE</scope>
    <source>
        <strain evidence="1">10N.286.55.C1</strain>
    </source>
</reference>
<accession>A0A2N7BLG5</accession>
<evidence type="ECO:0008006" key="5">
    <source>
        <dbReference type="Google" id="ProtNLM"/>
    </source>
</evidence>
<dbReference type="AlphaFoldDB" id="A0A2N7BLG5"/>
<evidence type="ECO:0000313" key="2">
    <source>
        <dbReference type="EMBL" id="TKG04570.1"/>
    </source>
</evidence>
<reference evidence="3" key="1">
    <citation type="submission" date="2016-07" db="EMBL/GenBank/DDBJ databases">
        <title>Nontailed viruses are major unrecognized killers of bacteria in the ocean.</title>
        <authorList>
            <person name="Kauffman K."/>
            <person name="Hussain F."/>
            <person name="Yang J."/>
            <person name="Arevalo P."/>
            <person name="Brown J."/>
            <person name="Cutler M."/>
            <person name="Kelly L."/>
            <person name="Polz M.F."/>
        </authorList>
    </citation>
    <scope>NUCLEOTIDE SEQUENCE [LARGE SCALE GENOMIC DNA]</scope>
    <source>
        <strain evidence="3">10N.286.55.C1</strain>
    </source>
</reference>
<dbReference type="RefSeq" id="WP_017083989.1">
    <property type="nucleotide sequence ID" value="NZ_MCSH01000138.1"/>
</dbReference>
<comment type="caution">
    <text evidence="1">The sequence shown here is derived from an EMBL/GenBank/DDBJ whole genome shotgun (WGS) entry which is preliminary data.</text>
</comment>
<evidence type="ECO:0000313" key="1">
    <source>
        <dbReference type="EMBL" id="PME58918.1"/>
    </source>
</evidence>
<protein>
    <recommendedName>
        <fullName evidence="5">DNA-binding protein</fullName>
    </recommendedName>
</protein>
<reference evidence="2 4" key="4">
    <citation type="submission" date="2019-04" db="EMBL/GenBank/DDBJ databases">
        <title>A reverse ecology approach based on a biological definition of microbial populations.</title>
        <authorList>
            <person name="Arevalo P."/>
            <person name="Vaninsberghe D."/>
            <person name="Elsherbini J."/>
            <person name="Gore J."/>
            <person name="Polz M."/>
        </authorList>
    </citation>
    <scope>NUCLEOTIDE SEQUENCE [LARGE SCALE GENOMIC DNA]</scope>
    <source>
        <strain evidence="2 4">10N.222.48.A1</strain>
    </source>
</reference>
<evidence type="ECO:0000313" key="3">
    <source>
        <dbReference type="Proteomes" id="UP000235778"/>
    </source>
</evidence>
<dbReference type="Proteomes" id="UP000305840">
    <property type="component" value="Unassembled WGS sequence"/>
</dbReference>
<organism evidence="1 3">
    <name type="scientific">Vibrio lentus</name>
    <dbReference type="NCBI Taxonomy" id="136468"/>
    <lineage>
        <taxon>Bacteria</taxon>
        <taxon>Pseudomonadati</taxon>
        <taxon>Pseudomonadota</taxon>
        <taxon>Gammaproteobacteria</taxon>
        <taxon>Vibrionales</taxon>
        <taxon>Vibrionaceae</taxon>
        <taxon>Vibrio</taxon>
    </lineage>
</organism>
<proteinExistence type="predicted"/>
<dbReference type="EMBL" id="MCSI01000152">
    <property type="protein sequence ID" value="PME58918.1"/>
    <property type="molecule type" value="Genomic_DNA"/>
</dbReference>
<reference evidence="1" key="3">
    <citation type="journal article" date="2018" name="Nature">
        <title>A major lineage of non-tailed dsDNA viruses as unrecognized killers of marine bacteria.</title>
        <authorList>
            <person name="Kauffman K.M."/>
            <person name="Hussain F.A."/>
            <person name="Yang J."/>
            <person name="Arevalo P."/>
            <person name="Brown J.M."/>
            <person name="Chang W.K."/>
            <person name="VanInsberghe D."/>
            <person name="Elsherbini J."/>
            <person name="Sharma R.S."/>
            <person name="Cutler M.B."/>
            <person name="Kelly L."/>
            <person name="Polz M.F."/>
        </authorList>
    </citation>
    <scope>NUCLEOTIDE SEQUENCE</scope>
    <source>
        <strain evidence="1">10N.286.55.C1</strain>
    </source>
</reference>
<name>A0A2N7BLG5_9VIBR</name>
<dbReference type="Proteomes" id="UP000235778">
    <property type="component" value="Unassembled WGS sequence"/>
</dbReference>